<feature type="transmembrane region" description="Helical" evidence="1">
    <location>
        <begin position="118"/>
        <end position="141"/>
    </location>
</feature>
<evidence type="ECO:0000256" key="1">
    <source>
        <dbReference type="SAM" id="Phobius"/>
    </source>
</evidence>
<keyword evidence="3" id="KW-1185">Reference proteome</keyword>
<gene>
    <name evidence="2" type="ORF">ACFQJ6_22295</name>
</gene>
<dbReference type="PANTHER" id="PTHR28008:SF1">
    <property type="entry name" value="DOMAIN PROTEIN, PUTATIVE (AFU_ORTHOLOGUE AFUA_3G10980)-RELATED"/>
    <property type="match status" value="1"/>
</dbReference>
<evidence type="ECO:0000313" key="2">
    <source>
        <dbReference type="EMBL" id="MFC7082405.1"/>
    </source>
</evidence>
<keyword evidence="1" id="KW-0812">Transmembrane</keyword>
<dbReference type="EMBL" id="JBHSZH010000005">
    <property type="protein sequence ID" value="MFC7082405.1"/>
    <property type="molecule type" value="Genomic_DNA"/>
</dbReference>
<dbReference type="GeneID" id="79304166"/>
<dbReference type="AlphaFoldDB" id="A0ABD5WSN7"/>
<name>A0ABD5WSN7_9EURY</name>
<dbReference type="RefSeq" id="WP_276279590.1">
    <property type="nucleotide sequence ID" value="NZ_CP119809.1"/>
</dbReference>
<keyword evidence="1" id="KW-1133">Transmembrane helix</keyword>
<feature type="transmembrane region" description="Helical" evidence="1">
    <location>
        <begin position="52"/>
        <end position="71"/>
    </location>
</feature>
<comment type="caution">
    <text evidence="2">The sequence shown here is derived from an EMBL/GenBank/DDBJ whole genome shotgun (WGS) entry which is preliminary data.</text>
</comment>
<proteinExistence type="predicted"/>
<sequence length="159" mass="16226">MKLDAVRPPTWLRWVAVAVVAGGILFASVLDPPSSAPPTSGTGPGGIGMDKWLHALAYAGLAGTLAVALASDRGRSPAVARDHERAPDHARTAALAALLAVCYGVGLEFVQAPLAGRYFSVADMVADAVGAAVAVVGWRLLVGRLGGSRGQEQSSESEL</sequence>
<protein>
    <submittedName>
        <fullName evidence="2">VanZ family protein</fullName>
    </submittedName>
</protein>
<accession>A0ABD5WSN7</accession>
<keyword evidence="1" id="KW-0472">Membrane</keyword>
<dbReference type="Proteomes" id="UP001596407">
    <property type="component" value="Unassembled WGS sequence"/>
</dbReference>
<feature type="transmembrane region" description="Helical" evidence="1">
    <location>
        <begin position="12"/>
        <end position="30"/>
    </location>
</feature>
<reference evidence="2 3" key="1">
    <citation type="journal article" date="2019" name="Int. J. Syst. Evol. Microbiol.">
        <title>The Global Catalogue of Microorganisms (GCM) 10K type strain sequencing project: providing services to taxonomists for standard genome sequencing and annotation.</title>
        <authorList>
            <consortium name="The Broad Institute Genomics Platform"/>
            <consortium name="The Broad Institute Genome Sequencing Center for Infectious Disease"/>
            <person name="Wu L."/>
            <person name="Ma J."/>
        </authorList>
    </citation>
    <scope>NUCLEOTIDE SEQUENCE [LARGE SCALE GENOMIC DNA]</scope>
    <source>
        <strain evidence="2 3">DT72</strain>
    </source>
</reference>
<dbReference type="NCBIfam" id="NF037970">
    <property type="entry name" value="vanZ_1"/>
    <property type="match status" value="1"/>
</dbReference>
<organism evidence="2 3">
    <name type="scientific">Halorussus caseinilyticus</name>
    <dbReference type="NCBI Taxonomy" id="3034025"/>
    <lineage>
        <taxon>Archaea</taxon>
        <taxon>Methanobacteriati</taxon>
        <taxon>Methanobacteriota</taxon>
        <taxon>Stenosarchaea group</taxon>
        <taxon>Halobacteria</taxon>
        <taxon>Halobacteriales</taxon>
        <taxon>Haladaptataceae</taxon>
        <taxon>Halorussus</taxon>
    </lineage>
</organism>
<dbReference type="PANTHER" id="PTHR28008">
    <property type="entry name" value="DOMAIN PROTEIN, PUTATIVE (AFU_ORTHOLOGUE AFUA_3G10980)-RELATED"/>
    <property type="match status" value="1"/>
</dbReference>
<feature type="transmembrane region" description="Helical" evidence="1">
    <location>
        <begin position="92"/>
        <end position="112"/>
    </location>
</feature>
<evidence type="ECO:0000313" key="3">
    <source>
        <dbReference type="Proteomes" id="UP001596407"/>
    </source>
</evidence>